<comment type="caution">
    <text evidence="9">The sequence shown here is derived from an EMBL/GenBank/DDBJ whole genome shotgun (WGS) entry which is preliminary data.</text>
</comment>
<evidence type="ECO:0000256" key="4">
    <source>
        <dbReference type="ARBA" id="ARBA00023125"/>
    </source>
</evidence>
<keyword evidence="4" id="KW-0238">DNA-binding</keyword>
<reference evidence="9" key="1">
    <citation type="journal article" date="2014" name="Int. J. Syst. Evol. Microbiol.">
        <title>Complete genome sequence of Corynebacterium casei LMG S-19264T (=DSM 44701T), isolated from a smear-ripened cheese.</title>
        <authorList>
            <consortium name="US DOE Joint Genome Institute (JGI-PGF)"/>
            <person name="Walter F."/>
            <person name="Albersmeier A."/>
            <person name="Kalinowski J."/>
            <person name="Ruckert C."/>
        </authorList>
    </citation>
    <scope>NUCLEOTIDE SEQUENCE</scope>
    <source>
        <strain evidence="9">JCM 4346</strain>
    </source>
</reference>
<dbReference type="PANTHER" id="PTHR43133:SF52">
    <property type="entry name" value="ECF RNA POLYMERASE SIGMA FACTOR SIGL"/>
    <property type="match status" value="1"/>
</dbReference>
<evidence type="ECO:0000256" key="6">
    <source>
        <dbReference type="SAM" id="MobiDB-lite"/>
    </source>
</evidence>
<evidence type="ECO:0000259" key="8">
    <source>
        <dbReference type="Pfam" id="PF04545"/>
    </source>
</evidence>
<dbReference type="Gene3D" id="1.10.10.10">
    <property type="entry name" value="Winged helix-like DNA-binding domain superfamily/Winged helix DNA-binding domain"/>
    <property type="match status" value="1"/>
</dbReference>
<dbReference type="GO" id="GO:0006352">
    <property type="term" value="P:DNA-templated transcription initiation"/>
    <property type="evidence" value="ECO:0007669"/>
    <property type="project" value="InterPro"/>
</dbReference>
<dbReference type="Proteomes" id="UP000658320">
    <property type="component" value="Unassembled WGS sequence"/>
</dbReference>
<reference evidence="9" key="2">
    <citation type="submission" date="2020-09" db="EMBL/GenBank/DDBJ databases">
        <authorList>
            <person name="Sun Q."/>
            <person name="Ohkuma M."/>
        </authorList>
    </citation>
    <scope>NUCLEOTIDE SEQUENCE</scope>
    <source>
        <strain evidence="9">JCM 4346</strain>
    </source>
</reference>
<evidence type="ECO:0000313" key="10">
    <source>
        <dbReference type="Proteomes" id="UP000658320"/>
    </source>
</evidence>
<dbReference type="InterPro" id="IPR036388">
    <property type="entry name" value="WH-like_DNA-bd_sf"/>
</dbReference>
<evidence type="ECO:0000313" key="9">
    <source>
        <dbReference type="EMBL" id="GGR25508.1"/>
    </source>
</evidence>
<dbReference type="Gene3D" id="1.10.1740.10">
    <property type="match status" value="1"/>
</dbReference>
<organism evidence="9 10">
    <name type="scientific">Streptomyces aurantiogriseus</name>
    <dbReference type="NCBI Taxonomy" id="66870"/>
    <lineage>
        <taxon>Bacteria</taxon>
        <taxon>Bacillati</taxon>
        <taxon>Actinomycetota</taxon>
        <taxon>Actinomycetes</taxon>
        <taxon>Kitasatosporales</taxon>
        <taxon>Streptomycetaceae</taxon>
        <taxon>Streptomyces</taxon>
    </lineage>
</organism>
<evidence type="ECO:0000256" key="1">
    <source>
        <dbReference type="ARBA" id="ARBA00010641"/>
    </source>
</evidence>
<dbReference type="EMBL" id="BMSX01000011">
    <property type="protein sequence ID" value="GGR25508.1"/>
    <property type="molecule type" value="Genomic_DNA"/>
</dbReference>
<name>A0A918CHL4_9ACTN</name>
<dbReference type="SUPFAM" id="SSF88659">
    <property type="entry name" value="Sigma3 and sigma4 domains of RNA polymerase sigma factors"/>
    <property type="match status" value="1"/>
</dbReference>
<evidence type="ECO:0000256" key="3">
    <source>
        <dbReference type="ARBA" id="ARBA00023082"/>
    </source>
</evidence>
<dbReference type="InterPro" id="IPR013324">
    <property type="entry name" value="RNA_pol_sigma_r3/r4-like"/>
</dbReference>
<keyword evidence="3" id="KW-0731">Sigma factor</keyword>
<dbReference type="NCBIfam" id="TIGR02937">
    <property type="entry name" value="sigma70-ECF"/>
    <property type="match status" value="1"/>
</dbReference>
<dbReference type="Pfam" id="PF04545">
    <property type="entry name" value="Sigma70_r4"/>
    <property type="match status" value="1"/>
</dbReference>
<keyword evidence="2" id="KW-0805">Transcription regulation</keyword>
<accession>A0A918CHL4</accession>
<dbReference type="Pfam" id="PF04542">
    <property type="entry name" value="Sigma70_r2"/>
    <property type="match status" value="1"/>
</dbReference>
<feature type="region of interest" description="Disordered" evidence="6">
    <location>
        <begin position="1"/>
        <end position="26"/>
    </location>
</feature>
<feature type="domain" description="RNA polymerase sigma-70 region 2" evidence="7">
    <location>
        <begin position="35"/>
        <end position="102"/>
    </location>
</feature>
<dbReference type="GO" id="GO:0016987">
    <property type="term" value="F:sigma factor activity"/>
    <property type="evidence" value="ECO:0007669"/>
    <property type="project" value="UniProtKB-KW"/>
</dbReference>
<dbReference type="InterPro" id="IPR013325">
    <property type="entry name" value="RNA_pol_sigma_r2"/>
</dbReference>
<feature type="domain" description="RNA polymerase sigma-70 region 4" evidence="8">
    <location>
        <begin position="134"/>
        <end position="182"/>
    </location>
</feature>
<dbReference type="RefSeq" id="WP_189939645.1">
    <property type="nucleotide sequence ID" value="NZ_BMSX01000011.1"/>
</dbReference>
<evidence type="ECO:0000259" key="7">
    <source>
        <dbReference type="Pfam" id="PF04542"/>
    </source>
</evidence>
<evidence type="ECO:0000256" key="2">
    <source>
        <dbReference type="ARBA" id="ARBA00023015"/>
    </source>
</evidence>
<dbReference type="InterPro" id="IPR007630">
    <property type="entry name" value="RNA_pol_sigma70_r4"/>
</dbReference>
<gene>
    <name evidence="9" type="ORF">GCM10010251_46820</name>
</gene>
<sequence>MRCTTDAVGSSAEPRSSLPQPAPEGSDCETFVRELYERHGTDLLRYASRLLGGDWHQAEDIVQEAAARAWNHAKVLRNAHEARPWVFTVVRNLVIDHHRARQIRPTEVPAVERPEIPVADQIDRLLTAQVVTHALRELSTQHKEVIRLMHYSRYSVADAAKHLGVPPGTVKSRSYYAIRALRSALVNRGVLDAAA</sequence>
<dbReference type="AlphaFoldDB" id="A0A918CHL4"/>
<protein>
    <submittedName>
        <fullName evidence="9">RNA polymerase sigma factor</fullName>
    </submittedName>
</protein>
<proteinExistence type="inferred from homology"/>
<dbReference type="InterPro" id="IPR014284">
    <property type="entry name" value="RNA_pol_sigma-70_dom"/>
</dbReference>
<keyword evidence="10" id="KW-1185">Reference proteome</keyword>
<evidence type="ECO:0000256" key="5">
    <source>
        <dbReference type="ARBA" id="ARBA00023163"/>
    </source>
</evidence>
<dbReference type="InterPro" id="IPR039425">
    <property type="entry name" value="RNA_pol_sigma-70-like"/>
</dbReference>
<keyword evidence="5" id="KW-0804">Transcription</keyword>
<dbReference type="CDD" id="cd06171">
    <property type="entry name" value="Sigma70_r4"/>
    <property type="match status" value="1"/>
</dbReference>
<dbReference type="GO" id="GO:0003677">
    <property type="term" value="F:DNA binding"/>
    <property type="evidence" value="ECO:0007669"/>
    <property type="project" value="UniProtKB-KW"/>
</dbReference>
<comment type="similarity">
    <text evidence="1">Belongs to the sigma-70 factor family. ECF subfamily.</text>
</comment>
<dbReference type="SUPFAM" id="SSF88946">
    <property type="entry name" value="Sigma2 domain of RNA polymerase sigma factors"/>
    <property type="match status" value="1"/>
</dbReference>
<dbReference type="InterPro" id="IPR007627">
    <property type="entry name" value="RNA_pol_sigma70_r2"/>
</dbReference>
<dbReference type="PANTHER" id="PTHR43133">
    <property type="entry name" value="RNA POLYMERASE ECF-TYPE SIGMA FACTO"/>
    <property type="match status" value="1"/>
</dbReference>